<accession>A0A2I1TY11</accession>
<sequence length="110" mass="12998">MDKLVVDLKGLVIQLPDSQVIVNRDEYDDLKSKADKGKYMTLKQLLMLLSVSRPWLLDNVLYNPKIRREIDVELNPNGFVKYPENQGGRYFFLASKTKQWFEENFREIMV</sequence>
<proteinExistence type="predicted"/>
<comment type="caution">
    <text evidence="1">The sequence shown here is derived from an EMBL/GenBank/DDBJ whole genome shotgun (WGS) entry which is preliminary data.</text>
</comment>
<evidence type="ECO:0000313" key="1">
    <source>
        <dbReference type="EMBL" id="PKZ98503.1"/>
    </source>
</evidence>
<protein>
    <submittedName>
        <fullName evidence="1">DUF771 domain-containing protein</fullName>
    </submittedName>
</protein>
<dbReference type="AlphaFoldDB" id="A0A2I1TY11"/>
<dbReference type="Pfam" id="PF05595">
    <property type="entry name" value="DUF771"/>
    <property type="match status" value="1"/>
</dbReference>
<dbReference type="RefSeq" id="WP_101782343.1">
    <property type="nucleotide sequence ID" value="NZ_PKID01000006.1"/>
</dbReference>
<gene>
    <name evidence="1" type="ORF">CYK19_06310</name>
</gene>
<dbReference type="EMBL" id="PKID01000006">
    <property type="protein sequence ID" value="PKZ98503.1"/>
    <property type="molecule type" value="Genomic_DNA"/>
</dbReference>
<dbReference type="InterPro" id="IPR008489">
    <property type="entry name" value="DUF771"/>
</dbReference>
<evidence type="ECO:0000313" key="2">
    <source>
        <dbReference type="Proteomes" id="UP000234902"/>
    </source>
</evidence>
<reference evidence="1 2" key="1">
    <citation type="submission" date="2017-12" db="EMBL/GenBank/DDBJ databases">
        <title>Phylogenetic diversity of female urinary microbiome.</title>
        <authorList>
            <person name="Thomas-White K."/>
            <person name="Wolfe A.J."/>
        </authorList>
    </citation>
    <scope>NUCLEOTIDE SEQUENCE [LARGE SCALE GENOMIC DNA]</scope>
    <source>
        <strain evidence="1 2">UMB0079</strain>
    </source>
</reference>
<dbReference type="Proteomes" id="UP000234902">
    <property type="component" value="Unassembled WGS sequence"/>
</dbReference>
<organism evidence="1 2">
    <name type="scientific">Streptococcus mitis</name>
    <dbReference type="NCBI Taxonomy" id="28037"/>
    <lineage>
        <taxon>Bacteria</taxon>
        <taxon>Bacillati</taxon>
        <taxon>Bacillota</taxon>
        <taxon>Bacilli</taxon>
        <taxon>Lactobacillales</taxon>
        <taxon>Streptococcaceae</taxon>
        <taxon>Streptococcus</taxon>
        <taxon>Streptococcus mitis group</taxon>
    </lineage>
</organism>
<name>A0A2I1TY11_STRMT</name>